<protein>
    <submittedName>
        <fullName evidence="1">Uncharacterized protein</fullName>
    </submittedName>
</protein>
<organism evidence="1 2">
    <name type="scientific">Gemmobacter aquaticus</name>
    <dbReference type="NCBI Taxonomy" id="490185"/>
    <lineage>
        <taxon>Bacteria</taxon>
        <taxon>Pseudomonadati</taxon>
        <taxon>Pseudomonadota</taxon>
        <taxon>Alphaproteobacteria</taxon>
        <taxon>Rhodobacterales</taxon>
        <taxon>Paracoccaceae</taxon>
        <taxon>Gemmobacter</taxon>
    </lineage>
</organism>
<dbReference type="EMBL" id="BMLP01000001">
    <property type="protein sequence ID" value="GGO26750.1"/>
    <property type="molecule type" value="Genomic_DNA"/>
</dbReference>
<comment type="caution">
    <text evidence="1">The sequence shown here is derived from an EMBL/GenBank/DDBJ whole genome shotgun (WGS) entry which is preliminary data.</text>
</comment>
<gene>
    <name evidence="1" type="ORF">GCM10010991_07710</name>
</gene>
<sequence length="144" mass="15764">MDGAATSADDIRSAYEATAEFRAWKRDMVAVAALRALYRLAEMDNRAALEAAAGFLEEAGAGSPELAFFAENMRSDATFWADIASPAELEAYVGAGLRRMGTTAFATETRKRLFVALWQSMPDTEKRAFLSRVDPKGVFRGKAR</sequence>
<name>A0A917YH07_9RHOB</name>
<proteinExistence type="predicted"/>
<evidence type="ECO:0000313" key="1">
    <source>
        <dbReference type="EMBL" id="GGO26750.1"/>
    </source>
</evidence>
<accession>A0A917YH07</accession>
<reference evidence="1 2" key="1">
    <citation type="journal article" date="2014" name="Int. J. Syst. Evol. Microbiol.">
        <title>Complete genome sequence of Corynebacterium casei LMG S-19264T (=DSM 44701T), isolated from a smear-ripened cheese.</title>
        <authorList>
            <consortium name="US DOE Joint Genome Institute (JGI-PGF)"/>
            <person name="Walter F."/>
            <person name="Albersmeier A."/>
            <person name="Kalinowski J."/>
            <person name="Ruckert C."/>
        </authorList>
    </citation>
    <scope>NUCLEOTIDE SEQUENCE [LARGE SCALE GENOMIC DNA]</scope>
    <source>
        <strain evidence="1 2">CGMCC 1.7029</strain>
    </source>
</reference>
<keyword evidence="2" id="KW-1185">Reference proteome</keyword>
<dbReference type="Proteomes" id="UP000598196">
    <property type="component" value="Unassembled WGS sequence"/>
</dbReference>
<evidence type="ECO:0000313" key="2">
    <source>
        <dbReference type="Proteomes" id="UP000598196"/>
    </source>
</evidence>
<dbReference type="AlphaFoldDB" id="A0A917YH07"/>
<dbReference type="RefSeq" id="WP_229704313.1">
    <property type="nucleotide sequence ID" value="NZ_BMLP01000001.1"/>
</dbReference>